<evidence type="ECO:0000313" key="2">
    <source>
        <dbReference type="Proteomes" id="UP000623842"/>
    </source>
</evidence>
<protein>
    <submittedName>
        <fullName evidence="1">Flavin-nucleotide-binding protein</fullName>
    </submittedName>
</protein>
<dbReference type="Pfam" id="PF12900">
    <property type="entry name" value="Pyridox_ox_2"/>
    <property type="match status" value="1"/>
</dbReference>
<dbReference type="Proteomes" id="UP000623842">
    <property type="component" value="Unassembled WGS sequence"/>
</dbReference>
<comment type="caution">
    <text evidence="1">The sequence shown here is derived from an EMBL/GenBank/DDBJ whole genome shotgun (WGS) entry which is preliminary data.</text>
</comment>
<accession>A0A919BL59</accession>
<dbReference type="PANTHER" id="PTHR34071:SF2">
    <property type="entry name" value="FLAVIN-NUCLEOTIDE-BINDING PROTEIN"/>
    <property type="match status" value="1"/>
</dbReference>
<dbReference type="AlphaFoldDB" id="A0A919BL59"/>
<sequence length="222" mass="25287">MTTEHATDKTQIKRGRKRASYDIELAKAIIDDSLLCHIGQHLNGQTIVTPTCHWRDGDRLYWHGHIKARNVVGSDEQEVCINISQLDGLVLARSAFHHSVNYRSVTLFGKVQLVTDPEEKLIQLKKFIDKVSPHRWETLRPIHDKELMITSVAWIAIDEFSVKMRNAGVNDDEEDLNWPVWAGVMPIESQFLAPVVEKDCTNQTIPPTRPQALIGGKYKKES</sequence>
<dbReference type="EMBL" id="BNCK01000005">
    <property type="protein sequence ID" value="GHF94691.1"/>
    <property type="molecule type" value="Genomic_DNA"/>
</dbReference>
<dbReference type="SUPFAM" id="SSF50475">
    <property type="entry name" value="FMN-binding split barrel"/>
    <property type="match status" value="1"/>
</dbReference>
<gene>
    <name evidence="1" type="ORF">GCM10017161_23690</name>
</gene>
<reference evidence="1" key="2">
    <citation type="submission" date="2020-09" db="EMBL/GenBank/DDBJ databases">
        <authorList>
            <person name="Sun Q."/>
            <person name="Kim S."/>
        </authorList>
    </citation>
    <scope>NUCLEOTIDE SEQUENCE</scope>
    <source>
        <strain evidence="1">KCTC 42731</strain>
    </source>
</reference>
<name>A0A919BL59_9GAMM</name>
<reference evidence="1" key="1">
    <citation type="journal article" date="2014" name="Int. J. Syst. Evol. Microbiol.">
        <title>Complete genome sequence of Corynebacterium casei LMG S-19264T (=DSM 44701T), isolated from a smear-ripened cheese.</title>
        <authorList>
            <consortium name="US DOE Joint Genome Institute (JGI-PGF)"/>
            <person name="Walter F."/>
            <person name="Albersmeier A."/>
            <person name="Kalinowski J."/>
            <person name="Ruckert C."/>
        </authorList>
    </citation>
    <scope>NUCLEOTIDE SEQUENCE</scope>
    <source>
        <strain evidence="1">KCTC 42731</strain>
    </source>
</reference>
<organism evidence="1 2">
    <name type="scientific">Thalassotalea marina</name>
    <dbReference type="NCBI Taxonomy" id="1673741"/>
    <lineage>
        <taxon>Bacteria</taxon>
        <taxon>Pseudomonadati</taxon>
        <taxon>Pseudomonadota</taxon>
        <taxon>Gammaproteobacteria</taxon>
        <taxon>Alteromonadales</taxon>
        <taxon>Colwelliaceae</taxon>
        <taxon>Thalassotalea</taxon>
    </lineage>
</organism>
<dbReference type="InterPro" id="IPR012349">
    <property type="entry name" value="Split_barrel_FMN-bd"/>
</dbReference>
<dbReference type="PANTHER" id="PTHR34071">
    <property type="entry name" value="5-NITROIMIDAZOLE ANTIBIOTICS RESISTANCE PROTEIN, NIMA-FAMILY-RELATED PROTEIN-RELATED"/>
    <property type="match status" value="1"/>
</dbReference>
<dbReference type="Gene3D" id="2.30.110.10">
    <property type="entry name" value="Electron Transport, Fmn-binding Protein, Chain A"/>
    <property type="match status" value="1"/>
</dbReference>
<dbReference type="RefSeq" id="WP_189770780.1">
    <property type="nucleotide sequence ID" value="NZ_BNCK01000005.1"/>
</dbReference>
<proteinExistence type="predicted"/>
<evidence type="ECO:0000313" key="1">
    <source>
        <dbReference type="EMBL" id="GHF94691.1"/>
    </source>
</evidence>
<keyword evidence="2" id="KW-1185">Reference proteome</keyword>
<dbReference type="InterPro" id="IPR024747">
    <property type="entry name" value="Pyridox_Oxase-rel"/>
</dbReference>